<feature type="modified residue" description="N6-(pyridoxal phosphate)lysine" evidence="4 5">
    <location>
        <position position="60"/>
    </location>
</feature>
<feature type="active site" description="Proton acceptor; specific for D-alanine" evidence="4">
    <location>
        <position position="60"/>
    </location>
</feature>
<feature type="active site" description="Proton acceptor; specific for L-alanine" evidence="4">
    <location>
        <position position="290"/>
    </location>
</feature>
<dbReference type="SUPFAM" id="SSF50621">
    <property type="entry name" value="Alanine racemase C-terminal domain-like"/>
    <property type="match status" value="1"/>
</dbReference>
<dbReference type="InterPro" id="IPR029066">
    <property type="entry name" value="PLP-binding_barrel"/>
</dbReference>
<dbReference type="InterPro" id="IPR000821">
    <property type="entry name" value="Ala_racemase"/>
</dbReference>
<accession>A0A543PXX2</accession>
<dbReference type="InterPro" id="IPR009006">
    <property type="entry name" value="Ala_racemase/Decarboxylase_C"/>
</dbReference>
<dbReference type="GO" id="GO:0030632">
    <property type="term" value="P:D-alanine biosynthetic process"/>
    <property type="evidence" value="ECO:0007669"/>
    <property type="project" value="UniProtKB-UniRule"/>
</dbReference>
<sequence length="413" mass="43067">MNDPAPSEPRDPAVAGHAAHAADPTLGLTVWAEIDHAAIAHNVRVLRERAPQSDFMAVVKADAYGHGLLPVARTAVAAGANWLGVAQFSEAFALRDAGLTTPVLTWLSVPGSDFIGAVARDIDLSASAPWVIDEIASAAFALGRTARVHLKVDTGLGRGGAYGADWDTLVARARRFEAEGTVKVVGIWQHFAHADAPEHPTVLAQQERFFEAVAIAERAGCRPEVRHLANSAATLVHPSAHADLVRPGIAMYGLTPVPQIDDDFGLRPAMTVRARLALVKRLPAGQGISYGHAYVTDSETVVGLIPAGYADGIPRNATNVGPLLADGRRTAIAGRVCMDQVVVDLGPTSRAAAGDVVTLFGGAPGEPTAQDWADATDTISYEIVTRLGPRVPRLHIGAEGAAGAQAAEGAEVA</sequence>
<comment type="caution">
    <text evidence="8">The sequence shown here is derived from an EMBL/GenBank/DDBJ whole genome shotgun (WGS) entry which is preliminary data.</text>
</comment>
<dbReference type="FunFam" id="3.20.20.10:FF:000002">
    <property type="entry name" value="Alanine racemase"/>
    <property type="match status" value="1"/>
</dbReference>
<proteinExistence type="inferred from homology"/>
<dbReference type="GO" id="GO:0009252">
    <property type="term" value="P:peptidoglycan biosynthetic process"/>
    <property type="evidence" value="ECO:0007669"/>
    <property type="project" value="TreeGrafter"/>
</dbReference>
<dbReference type="PROSITE" id="PS00395">
    <property type="entry name" value="ALANINE_RACEMASE"/>
    <property type="match status" value="1"/>
</dbReference>
<protein>
    <recommendedName>
        <fullName evidence="4">Alanine racemase</fullName>
        <ecNumber evidence="4">5.1.1.1</ecNumber>
    </recommendedName>
</protein>
<dbReference type="Pfam" id="PF01168">
    <property type="entry name" value="Ala_racemase_N"/>
    <property type="match status" value="1"/>
</dbReference>
<dbReference type="RefSeq" id="WP_246069797.1">
    <property type="nucleotide sequence ID" value="NZ_BAAAQC010000013.1"/>
</dbReference>
<keyword evidence="3 4" id="KW-0413">Isomerase</keyword>
<dbReference type="GO" id="GO:0008784">
    <property type="term" value="F:alanine racemase activity"/>
    <property type="evidence" value="ECO:0007669"/>
    <property type="project" value="UniProtKB-UniRule"/>
</dbReference>
<dbReference type="InterPro" id="IPR001608">
    <property type="entry name" value="Ala_racemase_N"/>
</dbReference>
<dbReference type="SMART" id="SM01005">
    <property type="entry name" value="Ala_racemase_C"/>
    <property type="match status" value="1"/>
</dbReference>
<dbReference type="InterPro" id="IPR011079">
    <property type="entry name" value="Ala_racemase_C"/>
</dbReference>
<dbReference type="HAMAP" id="MF_01201">
    <property type="entry name" value="Ala_racemase"/>
    <property type="match status" value="1"/>
</dbReference>
<dbReference type="GO" id="GO:0005829">
    <property type="term" value="C:cytosol"/>
    <property type="evidence" value="ECO:0007669"/>
    <property type="project" value="TreeGrafter"/>
</dbReference>
<dbReference type="EC" id="5.1.1.1" evidence="4"/>
<dbReference type="NCBIfam" id="TIGR00492">
    <property type="entry name" value="alr"/>
    <property type="match status" value="1"/>
</dbReference>
<reference evidence="8 9" key="1">
    <citation type="submission" date="2019-06" db="EMBL/GenBank/DDBJ databases">
        <title>Sequencing the genomes of 1000 actinobacteria strains.</title>
        <authorList>
            <person name="Klenk H.-P."/>
        </authorList>
    </citation>
    <scope>NUCLEOTIDE SEQUENCE [LARGE SCALE GENOMIC DNA]</scope>
    <source>
        <strain evidence="8 9">DSM 21776</strain>
    </source>
</reference>
<dbReference type="AlphaFoldDB" id="A0A543PXX2"/>
<dbReference type="Gene3D" id="3.20.20.10">
    <property type="entry name" value="Alanine racemase"/>
    <property type="match status" value="1"/>
</dbReference>
<comment type="function">
    <text evidence="4">Catalyzes the interconversion of L-alanine and D-alanine. May also act on other amino acids.</text>
</comment>
<comment type="pathway">
    <text evidence="4">Amino-acid biosynthesis; D-alanine biosynthesis; D-alanine from L-alanine: step 1/1.</text>
</comment>
<feature type="domain" description="Alanine racemase C-terminal" evidence="7">
    <location>
        <begin position="269"/>
        <end position="396"/>
    </location>
</feature>
<evidence type="ECO:0000256" key="1">
    <source>
        <dbReference type="ARBA" id="ARBA00001933"/>
    </source>
</evidence>
<dbReference type="EMBL" id="VFQF01000001">
    <property type="protein sequence ID" value="TQN48938.1"/>
    <property type="molecule type" value="Genomic_DNA"/>
</dbReference>
<dbReference type="CDD" id="cd00430">
    <property type="entry name" value="PLPDE_III_AR"/>
    <property type="match status" value="1"/>
</dbReference>
<evidence type="ECO:0000259" key="7">
    <source>
        <dbReference type="SMART" id="SM01005"/>
    </source>
</evidence>
<comment type="similarity">
    <text evidence="4">Belongs to the alanine racemase family.</text>
</comment>
<dbReference type="PANTHER" id="PTHR30511">
    <property type="entry name" value="ALANINE RACEMASE"/>
    <property type="match status" value="1"/>
</dbReference>
<dbReference type="InterPro" id="IPR020622">
    <property type="entry name" value="Ala_racemase_pyridoxalP-BS"/>
</dbReference>
<feature type="binding site" evidence="4 6">
    <location>
        <position position="158"/>
    </location>
    <ligand>
        <name>substrate</name>
    </ligand>
</feature>
<dbReference type="PANTHER" id="PTHR30511:SF0">
    <property type="entry name" value="ALANINE RACEMASE, CATABOLIC-RELATED"/>
    <property type="match status" value="1"/>
</dbReference>
<keyword evidence="2 4" id="KW-0663">Pyridoxal phosphate</keyword>
<evidence type="ECO:0000256" key="2">
    <source>
        <dbReference type="ARBA" id="ARBA00022898"/>
    </source>
</evidence>
<feature type="binding site" evidence="4 6">
    <location>
        <position position="338"/>
    </location>
    <ligand>
        <name>substrate</name>
    </ligand>
</feature>
<evidence type="ECO:0000256" key="3">
    <source>
        <dbReference type="ARBA" id="ARBA00023235"/>
    </source>
</evidence>
<evidence type="ECO:0000313" key="8">
    <source>
        <dbReference type="EMBL" id="TQN48938.1"/>
    </source>
</evidence>
<comment type="catalytic activity">
    <reaction evidence="4">
        <text>L-alanine = D-alanine</text>
        <dbReference type="Rhea" id="RHEA:20249"/>
        <dbReference type="ChEBI" id="CHEBI:57416"/>
        <dbReference type="ChEBI" id="CHEBI:57972"/>
        <dbReference type="EC" id="5.1.1.1"/>
    </reaction>
</comment>
<evidence type="ECO:0000256" key="6">
    <source>
        <dbReference type="PIRSR" id="PIRSR600821-52"/>
    </source>
</evidence>
<dbReference type="Proteomes" id="UP000320085">
    <property type="component" value="Unassembled WGS sequence"/>
</dbReference>
<dbReference type="Gene3D" id="2.40.37.10">
    <property type="entry name" value="Lyase, Ornithine Decarboxylase, Chain A, domain 1"/>
    <property type="match status" value="1"/>
</dbReference>
<organism evidence="8 9">
    <name type="scientific">Humibacillus xanthopallidus</name>
    <dbReference type="NCBI Taxonomy" id="412689"/>
    <lineage>
        <taxon>Bacteria</taxon>
        <taxon>Bacillati</taxon>
        <taxon>Actinomycetota</taxon>
        <taxon>Actinomycetes</taxon>
        <taxon>Micrococcales</taxon>
        <taxon>Intrasporangiaceae</taxon>
        <taxon>Humibacillus</taxon>
    </lineage>
</organism>
<dbReference type="GO" id="GO:0030170">
    <property type="term" value="F:pyridoxal phosphate binding"/>
    <property type="evidence" value="ECO:0007669"/>
    <property type="project" value="UniProtKB-UniRule"/>
</dbReference>
<dbReference type="Pfam" id="PF00842">
    <property type="entry name" value="Ala_racemase_C"/>
    <property type="match status" value="1"/>
</dbReference>
<gene>
    <name evidence="8" type="ORF">FHX52_2093</name>
</gene>
<dbReference type="UniPathway" id="UPA00042">
    <property type="reaction ID" value="UER00497"/>
</dbReference>
<dbReference type="SUPFAM" id="SSF51419">
    <property type="entry name" value="PLP-binding barrel"/>
    <property type="match status" value="1"/>
</dbReference>
<dbReference type="PRINTS" id="PR00992">
    <property type="entry name" value="ALARACEMASE"/>
</dbReference>
<evidence type="ECO:0000256" key="4">
    <source>
        <dbReference type="HAMAP-Rule" id="MF_01201"/>
    </source>
</evidence>
<evidence type="ECO:0000313" key="9">
    <source>
        <dbReference type="Proteomes" id="UP000320085"/>
    </source>
</evidence>
<evidence type="ECO:0000256" key="5">
    <source>
        <dbReference type="PIRSR" id="PIRSR600821-50"/>
    </source>
</evidence>
<name>A0A543PXX2_9MICO</name>
<comment type="cofactor">
    <cofactor evidence="1 4 5">
        <name>pyridoxal 5'-phosphate</name>
        <dbReference type="ChEBI" id="CHEBI:597326"/>
    </cofactor>
</comment>